<dbReference type="EMBL" id="AOSK01000123">
    <property type="protein sequence ID" value="EYD74077.1"/>
    <property type="molecule type" value="Genomic_DNA"/>
</dbReference>
<organism evidence="1 2">
    <name type="scientific">Rubellimicrobium mesophilum DSM 19309</name>
    <dbReference type="NCBI Taxonomy" id="442562"/>
    <lineage>
        <taxon>Bacteria</taxon>
        <taxon>Pseudomonadati</taxon>
        <taxon>Pseudomonadota</taxon>
        <taxon>Alphaproteobacteria</taxon>
        <taxon>Rhodobacterales</taxon>
        <taxon>Roseobacteraceae</taxon>
        <taxon>Rubellimicrobium</taxon>
    </lineage>
</organism>
<dbReference type="Proteomes" id="UP000019666">
    <property type="component" value="Unassembled WGS sequence"/>
</dbReference>
<comment type="caution">
    <text evidence="1">The sequence shown here is derived from an EMBL/GenBank/DDBJ whole genome shotgun (WGS) entry which is preliminary data.</text>
</comment>
<dbReference type="HOGENOM" id="CLU_3239130_0_0_5"/>
<dbReference type="STRING" id="442562.Rumeso_04371"/>
<keyword evidence="2" id="KW-1185">Reference proteome</keyword>
<proteinExistence type="predicted"/>
<accession>A0A017HHY6</accession>
<dbReference type="AlphaFoldDB" id="A0A017HHY6"/>
<evidence type="ECO:0000313" key="1">
    <source>
        <dbReference type="EMBL" id="EYD74077.1"/>
    </source>
</evidence>
<protein>
    <submittedName>
        <fullName evidence="1">Uncharacterized protein</fullName>
    </submittedName>
</protein>
<sequence>MLAQDLDRGLCLGTGESDHVDQDLGLCDVQRRSDRCWIMPVPA</sequence>
<gene>
    <name evidence="1" type="ORF">Rumeso_04371</name>
</gene>
<name>A0A017HHY6_9RHOB</name>
<reference evidence="1 2" key="1">
    <citation type="submission" date="2013-02" db="EMBL/GenBank/DDBJ databases">
        <authorList>
            <person name="Fiebig A."/>
            <person name="Goeker M."/>
            <person name="Klenk H.-P.P."/>
        </authorList>
    </citation>
    <scope>NUCLEOTIDE SEQUENCE [LARGE SCALE GENOMIC DNA]</scope>
    <source>
        <strain evidence="1 2">DSM 19309</strain>
    </source>
</reference>
<evidence type="ECO:0000313" key="2">
    <source>
        <dbReference type="Proteomes" id="UP000019666"/>
    </source>
</evidence>